<protein>
    <submittedName>
        <fullName evidence="3">Protein FAM180A-like</fullName>
    </submittedName>
</protein>
<evidence type="ECO:0000256" key="1">
    <source>
        <dbReference type="SAM" id="SignalP"/>
    </source>
</evidence>
<evidence type="ECO:0000313" key="2">
    <source>
        <dbReference type="Proteomes" id="UP000504632"/>
    </source>
</evidence>
<organism evidence="2 3">
    <name type="scientific">Chanos chanos</name>
    <name type="common">Milkfish</name>
    <name type="synonym">Mugil chanos</name>
    <dbReference type="NCBI Taxonomy" id="29144"/>
    <lineage>
        <taxon>Eukaryota</taxon>
        <taxon>Metazoa</taxon>
        <taxon>Chordata</taxon>
        <taxon>Craniata</taxon>
        <taxon>Vertebrata</taxon>
        <taxon>Euteleostomi</taxon>
        <taxon>Actinopterygii</taxon>
        <taxon>Neopterygii</taxon>
        <taxon>Teleostei</taxon>
        <taxon>Ostariophysi</taxon>
        <taxon>Gonorynchiformes</taxon>
        <taxon>Chanidae</taxon>
        <taxon>Chanos</taxon>
    </lineage>
</organism>
<dbReference type="Proteomes" id="UP000504632">
    <property type="component" value="Chromosome 13"/>
</dbReference>
<feature type="signal peptide" evidence="1">
    <location>
        <begin position="1"/>
        <end position="24"/>
    </location>
</feature>
<dbReference type="InParanoid" id="A0A6J2WQ09"/>
<dbReference type="PANTHER" id="PTHR34034">
    <property type="entry name" value="PROTEIN FAM180A-RELATED"/>
    <property type="match status" value="1"/>
</dbReference>
<gene>
    <name evidence="3" type="primary">LOC115827045</name>
</gene>
<dbReference type="AlphaFoldDB" id="A0A6J2WQ09"/>
<feature type="chain" id="PRO_5027081385" evidence="1">
    <location>
        <begin position="25"/>
        <end position="170"/>
    </location>
</feature>
<dbReference type="Pfam" id="PF15173">
    <property type="entry name" value="FAM180"/>
    <property type="match status" value="1"/>
</dbReference>
<dbReference type="InterPro" id="IPR029170">
    <property type="entry name" value="FAM180"/>
</dbReference>
<keyword evidence="1" id="KW-0732">Signal</keyword>
<evidence type="ECO:0000313" key="3">
    <source>
        <dbReference type="RefSeq" id="XP_030646859.1"/>
    </source>
</evidence>
<dbReference type="PANTHER" id="PTHR34034:SF2">
    <property type="entry name" value="PROTEIN FAM180A"/>
    <property type="match status" value="1"/>
</dbReference>
<dbReference type="GeneID" id="115827045"/>
<dbReference type="OrthoDB" id="8913792at2759"/>
<reference evidence="3" key="1">
    <citation type="submission" date="2025-08" db="UniProtKB">
        <authorList>
            <consortium name="RefSeq"/>
        </authorList>
    </citation>
    <scope>IDENTIFICATION</scope>
</reference>
<proteinExistence type="predicted"/>
<keyword evidence="2" id="KW-1185">Reference proteome</keyword>
<sequence>MHINMVPWEVILLSLLYCNSYMLAAHHRNQALYPPALRMKRGMALKPIFQNSISDVNLLYEILLTGLRFEDEQGRFSVPDPELASLRQTQRLETICKDVLPKNLSSVRRLTSDLSQRGGTLQHDDFEYAVLTLLYTAHQMAKASTLHQRDAWAESFVDLYRAIKTDLTAK</sequence>
<accession>A0A6J2WQ09</accession>
<name>A0A6J2WQ09_CHACN</name>
<dbReference type="RefSeq" id="XP_030646859.1">
    <property type="nucleotide sequence ID" value="XM_030790999.1"/>
</dbReference>